<protein>
    <recommendedName>
        <fullName evidence="3">Secreted protein</fullName>
    </recommendedName>
</protein>
<organism evidence="1 2">
    <name type="scientific">Kroppenstedtia guangzhouensis</name>
    <dbReference type="NCBI Taxonomy" id="1274356"/>
    <lineage>
        <taxon>Bacteria</taxon>
        <taxon>Bacillati</taxon>
        <taxon>Bacillota</taxon>
        <taxon>Bacilli</taxon>
        <taxon>Bacillales</taxon>
        <taxon>Thermoactinomycetaceae</taxon>
        <taxon>Kroppenstedtia</taxon>
    </lineage>
</organism>
<dbReference type="EMBL" id="BMEX01000004">
    <property type="protein sequence ID" value="GGA42644.1"/>
    <property type="molecule type" value="Genomic_DNA"/>
</dbReference>
<accession>A0ABQ1GF52</accession>
<dbReference type="Proteomes" id="UP000617979">
    <property type="component" value="Unassembled WGS sequence"/>
</dbReference>
<proteinExistence type="predicted"/>
<evidence type="ECO:0008006" key="3">
    <source>
        <dbReference type="Google" id="ProtNLM"/>
    </source>
</evidence>
<reference evidence="2" key="1">
    <citation type="journal article" date="2019" name="Int. J. Syst. Evol. Microbiol.">
        <title>The Global Catalogue of Microorganisms (GCM) 10K type strain sequencing project: providing services to taxonomists for standard genome sequencing and annotation.</title>
        <authorList>
            <consortium name="The Broad Institute Genomics Platform"/>
            <consortium name="The Broad Institute Genome Sequencing Center for Infectious Disease"/>
            <person name="Wu L."/>
            <person name="Ma J."/>
        </authorList>
    </citation>
    <scope>NUCLEOTIDE SEQUENCE [LARGE SCALE GENOMIC DNA]</scope>
    <source>
        <strain evidence="2">CGMCC 1.12404</strain>
    </source>
</reference>
<evidence type="ECO:0000313" key="1">
    <source>
        <dbReference type="EMBL" id="GGA42644.1"/>
    </source>
</evidence>
<keyword evidence="2" id="KW-1185">Reference proteome</keyword>
<evidence type="ECO:0000313" key="2">
    <source>
        <dbReference type="Proteomes" id="UP000617979"/>
    </source>
</evidence>
<comment type="caution">
    <text evidence="1">The sequence shown here is derived from an EMBL/GenBank/DDBJ whole genome shotgun (WGS) entry which is preliminary data.</text>
</comment>
<sequence length="93" mass="10544">MERNRITPMTSFVLLLTCIRSTDEISFSFKNGNIIDKWMESAFRLLRLWAVGEGRVLCQAGSQGIQRDWAPMGCAGTLIHSVVSLEWLEPEDL</sequence>
<gene>
    <name evidence="1" type="ORF">GCM10007416_14590</name>
</gene>
<name>A0ABQ1GF52_9BACL</name>